<comment type="caution">
    <text evidence="7">The sequence shown here is derived from an EMBL/GenBank/DDBJ whole genome shotgun (WGS) entry which is preliminary data.</text>
</comment>
<keyword evidence="4" id="KW-0010">Activator</keyword>
<accession>A0A7X6M002</accession>
<protein>
    <submittedName>
        <fullName evidence="7">LysR family transcriptional regulator</fullName>
    </submittedName>
</protein>
<evidence type="ECO:0000313" key="8">
    <source>
        <dbReference type="Proteomes" id="UP000523447"/>
    </source>
</evidence>
<dbReference type="GO" id="GO:0003677">
    <property type="term" value="F:DNA binding"/>
    <property type="evidence" value="ECO:0007669"/>
    <property type="project" value="UniProtKB-KW"/>
</dbReference>
<evidence type="ECO:0000256" key="5">
    <source>
        <dbReference type="ARBA" id="ARBA00023163"/>
    </source>
</evidence>
<dbReference type="Gene3D" id="3.40.190.290">
    <property type="match status" value="1"/>
</dbReference>
<dbReference type="GO" id="GO:0032993">
    <property type="term" value="C:protein-DNA complex"/>
    <property type="evidence" value="ECO:0007669"/>
    <property type="project" value="TreeGrafter"/>
</dbReference>
<dbReference type="PROSITE" id="PS50931">
    <property type="entry name" value="HTH_LYSR"/>
    <property type="match status" value="1"/>
</dbReference>
<keyword evidence="3" id="KW-0238">DNA-binding</keyword>
<dbReference type="InterPro" id="IPR005119">
    <property type="entry name" value="LysR_subst-bd"/>
</dbReference>
<dbReference type="Pfam" id="PF00126">
    <property type="entry name" value="HTH_1"/>
    <property type="match status" value="1"/>
</dbReference>
<dbReference type="AlphaFoldDB" id="A0A7X6M002"/>
<sequence>MEFRQLEYFLAVVEQQGVNRAAQHLHIAQASLSQSIRQLERELGVPLFHRTGRNLVLSPAGQLLVEPARTVLADVLAARDIMRAARDLQVGAITVGTMPEMSSEAVAAWSWSFTRMHPGIRLDLLEFTDAAQLCEEVASGNCELGFTTFPVPLAGLKAVELAEQRLLLVLPPGTDIDPSESFSLTRLDDVALIASSSAQRENNIVTTTLRRETAVPRIVAQVPNRHAQLTLVLDGIGGAFLPLRMATGAARSGAVVVETRPELRTPFGIIHRPEALGPAAQSFVIETKATLDRWNSRIAALRKEGASLLEAAMQADDELHDHRRRTAPATIFGEDGVRM</sequence>
<keyword evidence="8" id="KW-1185">Reference proteome</keyword>
<dbReference type="PANTHER" id="PTHR30346:SF28">
    <property type="entry name" value="HTH-TYPE TRANSCRIPTIONAL REGULATOR CYNR"/>
    <property type="match status" value="1"/>
</dbReference>
<dbReference type="PRINTS" id="PR00039">
    <property type="entry name" value="HTHLYSR"/>
</dbReference>
<dbReference type="RefSeq" id="WP_040721656.1">
    <property type="nucleotide sequence ID" value="NZ_CAWPHS010000013.1"/>
</dbReference>
<evidence type="ECO:0000256" key="2">
    <source>
        <dbReference type="ARBA" id="ARBA00023015"/>
    </source>
</evidence>
<evidence type="ECO:0000256" key="3">
    <source>
        <dbReference type="ARBA" id="ARBA00023125"/>
    </source>
</evidence>
<keyword evidence="5" id="KW-0804">Transcription</keyword>
<dbReference type="SUPFAM" id="SSF46785">
    <property type="entry name" value="Winged helix' DNA-binding domain"/>
    <property type="match status" value="1"/>
</dbReference>
<evidence type="ECO:0000256" key="4">
    <source>
        <dbReference type="ARBA" id="ARBA00023159"/>
    </source>
</evidence>
<gene>
    <name evidence="7" type="ORF">HGA07_18905</name>
</gene>
<dbReference type="InterPro" id="IPR036388">
    <property type="entry name" value="WH-like_DNA-bd_sf"/>
</dbReference>
<evidence type="ECO:0000313" key="7">
    <source>
        <dbReference type="EMBL" id="NKY87692.1"/>
    </source>
</evidence>
<evidence type="ECO:0000256" key="1">
    <source>
        <dbReference type="ARBA" id="ARBA00009437"/>
    </source>
</evidence>
<name>A0A7X6M002_9NOCA</name>
<dbReference type="CDD" id="cd05466">
    <property type="entry name" value="PBP2_LTTR_substrate"/>
    <property type="match status" value="1"/>
</dbReference>
<dbReference type="SUPFAM" id="SSF53850">
    <property type="entry name" value="Periplasmic binding protein-like II"/>
    <property type="match status" value="1"/>
</dbReference>
<keyword evidence="2" id="KW-0805">Transcription regulation</keyword>
<dbReference type="Gene3D" id="1.10.10.10">
    <property type="entry name" value="Winged helix-like DNA-binding domain superfamily/Winged helix DNA-binding domain"/>
    <property type="match status" value="1"/>
</dbReference>
<organism evidence="7 8">
    <name type="scientific">Nocardia veterana</name>
    <dbReference type="NCBI Taxonomy" id="132249"/>
    <lineage>
        <taxon>Bacteria</taxon>
        <taxon>Bacillati</taxon>
        <taxon>Actinomycetota</taxon>
        <taxon>Actinomycetes</taxon>
        <taxon>Mycobacteriales</taxon>
        <taxon>Nocardiaceae</taxon>
        <taxon>Nocardia</taxon>
    </lineage>
</organism>
<feature type="domain" description="HTH lysR-type" evidence="6">
    <location>
        <begin position="1"/>
        <end position="58"/>
    </location>
</feature>
<dbReference type="FunFam" id="1.10.10.10:FF:000001">
    <property type="entry name" value="LysR family transcriptional regulator"/>
    <property type="match status" value="1"/>
</dbReference>
<dbReference type="InterPro" id="IPR000847">
    <property type="entry name" value="LysR_HTH_N"/>
</dbReference>
<dbReference type="InterPro" id="IPR036390">
    <property type="entry name" value="WH_DNA-bd_sf"/>
</dbReference>
<evidence type="ECO:0000259" key="6">
    <source>
        <dbReference type="PROSITE" id="PS50931"/>
    </source>
</evidence>
<reference evidence="7 8" key="1">
    <citation type="submission" date="2020-04" db="EMBL/GenBank/DDBJ databases">
        <title>MicrobeNet Type strains.</title>
        <authorList>
            <person name="Nicholson A.C."/>
        </authorList>
    </citation>
    <scope>NUCLEOTIDE SEQUENCE [LARGE SCALE GENOMIC DNA]</scope>
    <source>
        <strain evidence="7 8">DSM 44445</strain>
    </source>
</reference>
<proteinExistence type="inferred from homology"/>
<comment type="similarity">
    <text evidence="1">Belongs to the LysR transcriptional regulatory family.</text>
</comment>
<dbReference type="GO" id="GO:0003700">
    <property type="term" value="F:DNA-binding transcription factor activity"/>
    <property type="evidence" value="ECO:0007669"/>
    <property type="project" value="InterPro"/>
</dbReference>
<dbReference type="Pfam" id="PF03466">
    <property type="entry name" value="LysR_substrate"/>
    <property type="match status" value="1"/>
</dbReference>
<dbReference type="EMBL" id="JAAXPE010000020">
    <property type="protein sequence ID" value="NKY87692.1"/>
    <property type="molecule type" value="Genomic_DNA"/>
</dbReference>
<dbReference type="PANTHER" id="PTHR30346">
    <property type="entry name" value="TRANSCRIPTIONAL DUAL REGULATOR HCAR-RELATED"/>
    <property type="match status" value="1"/>
</dbReference>
<dbReference type="Proteomes" id="UP000523447">
    <property type="component" value="Unassembled WGS sequence"/>
</dbReference>